<organism evidence="1 2">
    <name type="scientific">Avena sativa</name>
    <name type="common">Oat</name>
    <dbReference type="NCBI Taxonomy" id="4498"/>
    <lineage>
        <taxon>Eukaryota</taxon>
        <taxon>Viridiplantae</taxon>
        <taxon>Streptophyta</taxon>
        <taxon>Embryophyta</taxon>
        <taxon>Tracheophyta</taxon>
        <taxon>Spermatophyta</taxon>
        <taxon>Magnoliopsida</taxon>
        <taxon>Liliopsida</taxon>
        <taxon>Poales</taxon>
        <taxon>Poaceae</taxon>
        <taxon>BOP clade</taxon>
        <taxon>Pooideae</taxon>
        <taxon>Poodae</taxon>
        <taxon>Poeae</taxon>
        <taxon>Poeae Chloroplast Group 1 (Aveneae type)</taxon>
        <taxon>Aveninae</taxon>
        <taxon>Avena</taxon>
    </lineage>
</organism>
<keyword evidence="2" id="KW-1185">Reference proteome</keyword>
<name>A0ACD5WK48_AVESA</name>
<protein>
    <submittedName>
        <fullName evidence="1">Uncharacterized protein</fullName>
    </submittedName>
</protein>
<reference evidence="1" key="2">
    <citation type="submission" date="2025-09" db="UniProtKB">
        <authorList>
            <consortium name="EnsemblPlants"/>
        </authorList>
    </citation>
    <scope>IDENTIFICATION</scope>
</reference>
<accession>A0ACD5WK48</accession>
<dbReference type="Proteomes" id="UP001732700">
    <property type="component" value="Chromosome 4A"/>
</dbReference>
<evidence type="ECO:0000313" key="2">
    <source>
        <dbReference type="Proteomes" id="UP001732700"/>
    </source>
</evidence>
<proteinExistence type="predicted"/>
<sequence length="510" mass="56919">MAEQPGGLSEHQGQALSAAYRGVRLAKLPFRTPRDLSRIKGVGDWVIHIMEDSFPRPSLDLSPGETGKKRKRTKPYVPGINTAPYAIVITLYREMMKGKDFMMKKELIDAAEASGLSRDGIGPNNYKSKQVNSCKDRYTGWSGMKTLINNKLVTKWSNPAKYELTEKGKETACGFLAWLDDPAGPSNHHSEEVSSDSDSDEQYERSNPLIGSEKFTERSGVRKSKGGSSSSVCIGRGLATNNSPLPSRGVFGQQLFSAMGSAENSLLAMPPRHSNENFLDAYEVVLILDDRETLGLRNRRNVVNNIHSQFHVTVEMKRLPVGDALWVARRRGLDTDYVLDFIVERKNVDDLVGSIIDNRYKDQKLRLKKCGLRKLIYMVEGDPNTVDAPESVKTACFTTAILEGLDVQRTTGYADTEKKYGHLTRSIIDYYSTHFSAGADSSRLYLTYDEFVKRCSDLKKVTVKDVFALQLMQVHLVTEEVALAVTRLYPTVLSLAQAYSMLDGDADEQD</sequence>
<dbReference type="EnsemblPlants" id="AVESA.00010b.r2.4AG0648230.1">
    <property type="protein sequence ID" value="AVESA.00010b.r2.4AG0648230.1.CDS"/>
    <property type="gene ID" value="AVESA.00010b.r2.4AG0648230"/>
</dbReference>
<reference evidence="1" key="1">
    <citation type="submission" date="2021-05" db="EMBL/GenBank/DDBJ databases">
        <authorList>
            <person name="Scholz U."/>
            <person name="Mascher M."/>
            <person name="Fiebig A."/>
        </authorList>
    </citation>
    <scope>NUCLEOTIDE SEQUENCE [LARGE SCALE GENOMIC DNA]</scope>
</reference>
<evidence type="ECO:0000313" key="1">
    <source>
        <dbReference type="EnsemblPlants" id="AVESA.00010b.r2.4AG0648230.1.CDS"/>
    </source>
</evidence>